<evidence type="ECO:0000256" key="6">
    <source>
        <dbReference type="ARBA" id="ARBA00022741"/>
    </source>
</evidence>
<evidence type="ECO:0000256" key="4">
    <source>
        <dbReference type="ARBA" id="ARBA00022597"/>
    </source>
</evidence>
<evidence type="ECO:0000256" key="3">
    <source>
        <dbReference type="ARBA" id="ARBA00022475"/>
    </source>
</evidence>
<dbReference type="CDD" id="cd03215">
    <property type="entry name" value="ABC_Carb_Monos_II"/>
    <property type="match status" value="1"/>
</dbReference>
<feature type="domain" description="ABC transporter" evidence="10">
    <location>
        <begin position="10"/>
        <end position="246"/>
    </location>
</feature>
<dbReference type="SMART" id="SM00382">
    <property type="entry name" value="AAA"/>
    <property type="match status" value="2"/>
</dbReference>
<feature type="domain" description="ABC transporter" evidence="10">
    <location>
        <begin position="265"/>
        <end position="508"/>
    </location>
</feature>
<gene>
    <name evidence="11" type="ORF">SAMN04487865_100280</name>
</gene>
<dbReference type="RefSeq" id="WP_074838452.1">
    <property type="nucleotide sequence ID" value="NZ_CP047056.1"/>
</dbReference>
<dbReference type="InterPro" id="IPR027417">
    <property type="entry name" value="P-loop_NTPase"/>
</dbReference>
<dbReference type="EMBL" id="FOSF01000002">
    <property type="protein sequence ID" value="SFJ79267.1"/>
    <property type="molecule type" value="Genomic_DNA"/>
</dbReference>
<keyword evidence="8" id="KW-1278">Translocase</keyword>
<evidence type="ECO:0000256" key="8">
    <source>
        <dbReference type="ARBA" id="ARBA00022967"/>
    </source>
</evidence>
<keyword evidence="7 11" id="KW-0067">ATP-binding</keyword>
<dbReference type="InterPro" id="IPR050107">
    <property type="entry name" value="ABC_carbohydrate_import_ATPase"/>
</dbReference>
<dbReference type="CDD" id="cd03216">
    <property type="entry name" value="ABC_Carb_Monos_I"/>
    <property type="match status" value="1"/>
</dbReference>
<dbReference type="OrthoDB" id="9776369at2"/>
<keyword evidence="2" id="KW-0813">Transport</keyword>
<keyword evidence="6" id="KW-0547">Nucleotide-binding</keyword>
<keyword evidence="9" id="KW-0472">Membrane</keyword>
<dbReference type="PROSITE" id="PS50893">
    <property type="entry name" value="ABC_TRANSPORTER_2"/>
    <property type="match status" value="2"/>
</dbReference>
<dbReference type="PANTHER" id="PTHR43790:SF3">
    <property type="entry name" value="D-ALLOSE IMPORT ATP-BINDING PROTEIN ALSA-RELATED"/>
    <property type="match status" value="1"/>
</dbReference>
<reference evidence="11 12" key="1">
    <citation type="submission" date="2016-10" db="EMBL/GenBank/DDBJ databases">
        <authorList>
            <person name="Varghese N."/>
            <person name="Submissions S."/>
        </authorList>
    </citation>
    <scope>NUCLEOTIDE SEQUENCE [LARGE SCALE GENOMIC DNA]</scope>
    <source>
        <strain evidence="11 12">22B</strain>
    </source>
</reference>
<evidence type="ECO:0000313" key="12">
    <source>
        <dbReference type="Proteomes" id="UP000243374"/>
    </source>
</evidence>
<evidence type="ECO:0000256" key="5">
    <source>
        <dbReference type="ARBA" id="ARBA00022737"/>
    </source>
</evidence>
<dbReference type="GO" id="GO:0005886">
    <property type="term" value="C:plasma membrane"/>
    <property type="evidence" value="ECO:0007669"/>
    <property type="project" value="UniProtKB-SubCell"/>
</dbReference>
<dbReference type="InterPro" id="IPR003593">
    <property type="entry name" value="AAA+_ATPase"/>
</dbReference>
<comment type="subcellular location">
    <subcellularLocation>
        <location evidence="1">Cell membrane</location>
        <topology evidence="1">Peripheral membrane protein</topology>
    </subcellularLocation>
</comment>
<proteinExistence type="predicted"/>
<dbReference type="InterPro" id="IPR017871">
    <property type="entry name" value="ABC_transporter-like_CS"/>
</dbReference>
<keyword evidence="12" id="KW-1185">Reference proteome</keyword>
<evidence type="ECO:0000256" key="2">
    <source>
        <dbReference type="ARBA" id="ARBA00022448"/>
    </source>
</evidence>
<dbReference type="InterPro" id="IPR003439">
    <property type="entry name" value="ABC_transporter-like_ATP-bd"/>
</dbReference>
<dbReference type="AlphaFoldDB" id="A0A662Z6D7"/>
<name>A0A662Z6D7_9GAMM</name>
<dbReference type="Proteomes" id="UP000243374">
    <property type="component" value="Unassembled WGS sequence"/>
</dbReference>
<evidence type="ECO:0000313" key="11">
    <source>
        <dbReference type="EMBL" id="SFJ79267.1"/>
    </source>
</evidence>
<sequence>MNNENEEIYLHAEKIDKIYPGTKALDQVSFDIKRGKVNVLIGENGAGKSTLMRIIAGIEKQSSGKLYLQGKEVEFNSTVEAREHGIAIIHQELCLFPNMTVFQNLFMSSERTKNGILDDAEHRKLAKQVLARLNYPIDPDTMVGDLRVGQQQMIEIARNLLIPNLKILIMDEPTSSLSEQEVDVLFNIMRELTASGISIVYISHRLEELMRIGDYVTIFRDGKLVADAAVKDIDVPWIVKQMVGEGKSYPKRDVAVDWSKTRKVLQVKDLTLPKSGGGYLLNKVSFDLHEGEVLGIYGLLGAGRTEIFECIMGMRPTHTGEVYLNGEKIEIGSVPEQIKKGFAWLPEDRQRDGLVQTMSIDKNIALSNVAEYTNSFGLIDKKKESAATEEMIKDVHIKVADKELPILSLSGGNQQKVVFAKGALTKPKIMLLDEPSRGIDIGAKTEIFNLIYQYAKKGVSLLVVSSELEEIIAIADRIIVLSNGIKTAELTGSDITQDNLVKASYMGHKAQ</sequence>
<dbReference type="GO" id="GO:0005524">
    <property type="term" value="F:ATP binding"/>
    <property type="evidence" value="ECO:0007669"/>
    <property type="project" value="UniProtKB-KW"/>
</dbReference>
<dbReference type="Pfam" id="PF00005">
    <property type="entry name" value="ABC_tran"/>
    <property type="match status" value="2"/>
</dbReference>
<keyword evidence="4" id="KW-0762">Sugar transport</keyword>
<protein>
    <submittedName>
        <fullName evidence="11">Erythritol transport system ATP-binding protein</fullName>
    </submittedName>
</protein>
<dbReference type="GO" id="GO:0016887">
    <property type="term" value="F:ATP hydrolysis activity"/>
    <property type="evidence" value="ECO:0007669"/>
    <property type="project" value="InterPro"/>
</dbReference>
<evidence type="ECO:0000256" key="9">
    <source>
        <dbReference type="ARBA" id="ARBA00023136"/>
    </source>
</evidence>
<dbReference type="FunFam" id="3.40.50.300:FF:000127">
    <property type="entry name" value="Ribose import ATP-binding protein RbsA"/>
    <property type="match status" value="1"/>
</dbReference>
<organism evidence="11 12">
    <name type="scientific">Succinivibrio dextrinosolvens</name>
    <dbReference type="NCBI Taxonomy" id="83771"/>
    <lineage>
        <taxon>Bacteria</taxon>
        <taxon>Pseudomonadati</taxon>
        <taxon>Pseudomonadota</taxon>
        <taxon>Gammaproteobacteria</taxon>
        <taxon>Aeromonadales</taxon>
        <taxon>Succinivibrionaceae</taxon>
        <taxon>Succinivibrio</taxon>
    </lineage>
</organism>
<dbReference type="SUPFAM" id="SSF52540">
    <property type="entry name" value="P-loop containing nucleoside triphosphate hydrolases"/>
    <property type="match status" value="2"/>
</dbReference>
<evidence type="ECO:0000256" key="7">
    <source>
        <dbReference type="ARBA" id="ARBA00022840"/>
    </source>
</evidence>
<dbReference type="PROSITE" id="PS00211">
    <property type="entry name" value="ABC_TRANSPORTER_1"/>
    <property type="match status" value="1"/>
</dbReference>
<keyword evidence="5" id="KW-0677">Repeat</keyword>
<keyword evidence="3" id="KW-1003">Cell membrane</keyword>
<evidence type="ECO:0000256" key="1">
    <source>
        <dbReference type="ARBA" id="ARBA00004202"/>
    </source>
</evidence>
<evidence type="ECO:0000259" key="10">
    <source>
        <dbReference type="PROSITE" id="PS50893"/>
    </source>
</evidence>
<dbReference type="Gene3D" id="3.40.50.300">
    <property type="entry name" value="P-loop containing nucleotide triphosphate hydrolases"/>
    <property type="match status" value="2"/>
</dbReference>
<dbReference type="PANTHER" id="PTHR43790">
    <property type="entry name" value="CARBOHYDRATE TRANSPORT ATP-BINDING PROTEIN MG119-RELATED"/>
    <property type="match status" value="1"/>
</dbReference>
<accession>A0A662Z6D7</accession>